<organism evidence="3">
    <name type="scientific">Halomonas phage vB_HboP_4908</name>
    <dbReference type="NCBI Taxonomy" id="3350578"/>
    <lineage>
        <taxon>Viruses</taxon>
    </lineage>
</organism>
<feature type="repeat" description="TPR" evidence="1">
    <location>
        <begin position="170"/>
        <end position="203"/>
    </location>
</feature>
<dbReference type="InterPro" id="IPR019734">
    <property type="entry name" value="TPR_rpt"/>
</dbReference>
<evidence type="ECO:0000256" key="1">
    <source>
        <dbReference type="PROSITE-ProRule" id="PRU00339"/>
    </source>
</evidence>
<dbReference type="EMBL" id="PQ368759">
    <property type="protein sequence ID" value="XHV15876.1"/>
    <property type="molecule type" value="Genomic_DNA"/>
</dbReference>
<evidence type="ECO:0000313" key="3">
    <source>
        <dbReference type="EMBL" id="XHV15876.1"/>
    </source>
</evidence>
<name>A0AB74UKE6_9VIRU</name>
<dbReference type="GO" id="GO:0003677">
    <property type="term" value="F:DNA binding"/>
    <property type="evidence" value="ECO:0007669"/>
    <property type="project" value="InterPro"/>
</dbReference>
<evidence type="ECO:0000256" key="2">
    <source>
        <dbReference type="SAM" id="MobiDB-lite"/>
    </source>
</evidence>
<proteinExistence type="predicted"/>
<dbReference type="Pfam" id="PF05944">
    <property type="entry name" value="Phage_term_smal"/>
    <property type="match status" value="1"/>
</dbReference>
<feature type="region of interest" description="Disordered" evidence="2">
    <location>
        <begin position="1"/>
        <end position="23"/>
    </location>
</feature>
<reference evidence="3" key="1">
    <citation type="submission" date="2024-10" db="EMBL/GenBank/DDBJ databases">
        <title>Newly identified hadal zoon P2-like virus reveal genomic diversity and biogeographic distributions.</title>
        <authorList>
            <person name="Liu Y."/>
        </authorList>
    </citation>
    <scope>NUCLEOTIDE SEQUENCE</scope>
</reference>
<keyword evidence="1" id="KW-0802">TPR repeat</keyword>
<dbReference type="PROSITE" id="PS50005">
    <property type="entry name" value="TPR"/>
    <property type="match status" value="1"/>
</dbReference>
<protein>
    <submittedName>
        <fullName evidence="3">Terminase</fullName>
    </submittedName>
</protein>
<sequence>MTSPARRHFERVSAAQAAADAGTQPMQGEAFELMQAALFEDYRRLKATQSIERKIEIKREILPNYAEYIAGVLEAGQGAQDDVLMRVMLWRIDAGDLGGAIAIARYALKHGLTPPDQFERGTAAIIAEEVAEQALKQLDAEGADFLALLAYLVEVEQLTQGADMHDQIRAKLFKALGYALRAAGQLSEAHASLTRALELNDRIGVKKDLERLERELKQNAAQPTADS</sequence>
<dbReference type="GO" id="GO:0019069">
    <property type="term" value="P:viral capsid assembly"/>
    <property type="evidence" value="ECO:0007669"/>
    <property type="project" value="InterPro"/>
</dbReference>
<dbReference type="InterPro" id="IPR010270">
    <property type="entry name" value="Phage_P2_GpM"/>
</dbReference>
<accession>A0AB74UKE6</accession>
<dbReference type="GO" id="GO:0004519">
    <property type="term" value="F:endonuclease activity"/>
    <property type="evidence" value="ECO:0007669"/>
    <property type="project" value="InterPro"/>
</dbReference>